<dbReference type="STRING" id="1748243.Tel_03705"/>
<name>A0A0S2TAX9_9GAMM</name>
<sequence length="664" mass="74438">MPRPVTPASFPKLCSALAISILVSACAAPPRQATETDPALSSQPFVTQAEDSSAKGNYVIAAQSYLRLAQQSSGVERQQYLLAAAAILTRGQHTQRAGAILDRIEPAQLPTTDRIRYQFARARLALLELQPELALNHLRLPEAIVPADLMGEWRSLRAEAYSMSGNHLEAVRERILLEDTLSAAEEIRRNHRQIWETLNRLNSAVLDTLRSAPAPDTLSGWLELARIYQTALGDPEQLERRLQAWLDAYPAHPAAEQFIAELLIYEDIQLDRPEHIALLLPLSGNFATPAKAVRDGFLAAYYARNSERYTPEIRIYDTTDDVESGLAVYQRAVDEGADFIVGPLHKPLVEALAQHANPVPEEDIAPPGLLSAVIEPAQPAAAEPMAVPTLALNYWSDENRVAENFYQFGLLPEDEARQVAERAWLEGYDQALILAPEGEWGERMYATFARHWQQLDGRVLEAQRYDPSRHDFSAPVIELLNIDASRARKRALERVTGLDIKFEPRRRQDVDFIYLAAFPNQARQIRPQLKFYYAAGIPVYSSSHVYSGEPNPTQDRDMDGIVFCDMPWVLSHVPGDGLAWDTFTDIWHSNAIPFKRLYALGIDAYRLIGQLQQLRDSPQAHFDAATGTLYMDQSNRIHRQLLWARFRGGKPELIEPTPPPDAGA</sequence>
<feature type="signal peptide" evidence="8">
    <location>
        <begin position="1"/>
        <end position="27"/>
    </location>
</feature>
<dbReference type="SUPFAM" id="SSF53822">
    <property type="entry name" value="Periplasmic binding protein-like I"/>
    <property type="match status" value="1"/>
</dbReference>
<dbReference type="PANTHER" id="PTHR38038">
    <property type="entry name" value="PENICILLIN-BINDING PROTEIN ACTIVATOR LPOA"/>
    <property type="match status" value="1"/>
</dbReference>
<keyword evidence="5" id="KW-0564">Palmitate</keyword>
<organism evidence="9 10">
    <name type="scientific">Candidatus Tenderia electrophaga</name>
    <dbReference type="NCBI Taxonomy" id="1748243"/>
    <lineage>
        <taxon>Bacteria</taxon>
        <taxon>Pseudomonadati</taxon>
        <taxon>Pseudomonadota</taxon>
        <taxon>Gammaproteobacteria</taxon>
        <taxon>Candidatus Tenderiales</taxon>
        <taxon>Candidatus Tenderiaceae</taxon>
        <taxon>Candidatus Tenderia</taxon>
    </lineage>
</organism>
<evidence type="ECO:0000256" key="3">
    <source>
        <dbReference type="ARBA" id="ARBA00022984"/>
    </source>
</evidence>
<keyword evidence="7" id="KW-0449">Lipoprotein</keyword>
<dbReference type="Pfam" id="PF04348">
    <property type="entry name" value="LppC"/>
    <property type="match status" value="2"/>
</dbReference>
<dbReference type="PROSITE" id="PS51257">
    <property type="entry name" value="PROKAR_LIPOPROTEIN"/>
    <property type="match status" value="1"/>
</dbReference>
<dbReference type="InterPro" id="IPR028082">
    <property type="entry name" value="Peripla_BP_I"/>
</dbReference>
<keyword evidence="1 8" id="KW-0732">Signal</keyword>
<reference evidence="9" key="1">
    <citation type="submission" date="2015-10" db="EMBL/GenBank/DDBJ databases">
        <title>Description of Candidatus Tenderia electrophaga gen. nov, sp. nov., an Uncultivated Electroautotroph from a Biocathode Enrichment.</title>
        <authorList>
            <person name="Eddie B.J."/>
            <person name="Malanoski A.P."/>
            <person name="Wang Z."/>
            <person name="Hall R.J."/>
            <person name="Oh S.D."/>
            <person name="Heiner C."/>
            <person name="Lin B."/>
            <person name="Strycharz-Glaven S.M."/>
        </authorList>
    </citation>
    <scope>NUCLEOTIDE SEQUENCE [LARGE SCALE GENOMIC DNA]</scope>
    <source>
        <strain evidence="9">NRL1</strain>
    </source>
</reference>
<dbReference type="CDD" id="cd06339">
    <property type="entry name" value="PBP1_YraM_LppC_lipoprotein-like"/>
    <property type="match status" value="1"/>
</dbReference>
<keyword evidence="3" id="KW-0573">Peptidoglycan synthesis</keyword>
<dbReference type="GO" id="GO:0031241">
    <property type="term" value="C:periplasmic side of cell outer membrane"/>
    <property type="evidence" value="ECO:0007669"/>
    <property type="project" value="TreeGrafter"/>
</dbReference>
<dbReference type="InterPro" id="IPR007443">
    <property type="entry name" value="LpoA"/>
</dbReference>
<accession>A0A0S2TAX9</accession>
<gene>
    <name evidence="9" type="ORF">Tel_03705</name>
</gene>
<evidence type="ECO:0000256" key="6">
    <source>
        <dbReference type="ARBA" id="ARBA00023237"/>
    </source>
</evidence>
<keyword evidence="2" id="KW-0133">Cell shape</keyword>
<dbReference type="Gene3D" id="1.25.40.10">
    <property type="entry name" value="Tetratricopeptide repeat domain"/>
    <property type="match status" value="1"/>
</dbReference>
<evidence type="ECO:0000256" key="8">
    <source>
        <dbReference type="SAM" id="SignalP"/>
    </source>
</evidence>
<dbReference type="AlphaFoldDB" id="A0A0S2TAX9"/>
<dbReference type="KEGG" id="tee:Tel_03705"/>
<evidence type="ECO:0000256" key="1">
    <source>
        <dbReference type="ARBA" id="ARBA00022729"/>
    </source>
</evidence>
<keyword evidence="10" id="KW-1185">Reference proteome</keyword>
<dbReference type="Proteomes" id="UP000055136">
    <property type="component" value="Chromosome"/>
</dbReference>
<dbReference type="GO" id="GO:0008360">
    <property type="term" value="P:regulation of cell shape"/>
    <property type="evidence" value="ECO:0007669"/>
    <property type="project" value="UniProtKB-KW"/>
</dbReference>
<dbReference type="GO" id="GO:0030234">
    <property type="term" value="F:enzyme regulator activity"/>
    <property type="evidence" value="ECO:0007669"/>
    <property type="project" value="TreeGrafter"/>
</dbReference>
<dbReference type="EMBL" id="CP013099">
    <property type="protein sequence ID" value="ALP52320.1"/>
    <property type="molecule type" value="Genomic_DNA"/>
</dbReference>
<evidence type="ECO:0000313" key="9">
    <source>
        <dbReference type="EMBL" id="ALP52320.1"/>
    </source>
</evidence>
<dbReference type="PANTHER" id="PTHR38038:SF1">
    <property type="entry name" value="PENICILLIN-BINDING PROTEIN ACTIVATOR LPOA"/>
    <property type="match status" value="1"/>
</dbReference>
<evidence type="ECO:0000256" key="7">
    <source>
        <dbReference type="ARBA" id="ARBA00023288"/>
    </source>
</evidence>
<evidence type="ECO:0008006" key="11">
    <source>
        <dbReference type="Google" id="ProtNLM"/>
    </source>
</evidence>
<feature type="chain" id="PRO_5006604813" description="Penicillin-binding protein activator" evidence="8">
    <location>
        <begin position="28"/>
        <end position="664"/>
    </location>
</feature>
<evidence type="ECO:0000256" key="4">
    <source>
        <dbReference type="ARBA" id="ARBA00023136"/>
    </source>
</evidence>
<evidence type="ECO:0000313" key="10">
    <source>
        <dbReference type="Proteomes" id="UP000055136"/>
    </source>
</evidence>
<dbReference type="InterPro" id="IPR011990">
    <property type="entry name" value="TPR-like_helical_dom_sf"/>
</dbReference>
<dbReference type="GO" id="GO:0009252">
    <property type="term" value="P:peptidoglycan biosynthetic process"/>
    <property type="evidence" value="ECO:0007669"/>
    <property type="project" value="UniProtKB-KW"/>
</dbReference>
<dbReference type="Gene3D" id="1.25.40.650">
    <property type="match status" value="1"/>
</dbReference>
<keyword evidence="6" id="KW-0998">Cell outer membrane</keyword>
<protein>
    <recommendedName>
        <fullName evidence="11">Penicillin-binding protein activator</fullName>
    </recommendedName>
</protein>
<proteinExistence type="predicted"/>
<keyword evidence="4" id="KW-0472">Membrane</keyword>
<evidence type="ECO:0000256" key="5">
    <source>
        <dbReference type="ARBA" id="ARBA00023139"/>
    </source>
</evidence>
<evidence type="ECO:0000256" key="2">
    <source>
        <dbReference type="ARBA" id="ARBA00022960"/>
    </source>
</evidence>
<dbReference type="Gene3D" id="3.40.50.2300">
    <property type="match status" value="2"/>
</dbReference>